<dbReference type="InterPro" id="IPR009057">
    <property type="entry name" value="Homeodomain-like_sf"/>
</dbReference>
<evidence type="ECO:0000256" key="1">
    <source>
        <dbReference type="ARBA" id="ARBA00023015"/>
    </source>
</evidence>
<sequence>MAATKSGKKTGRPRSLHEPDIINAALETGLSDASMPTVAKRLGVTHSALYRYFADRNALLVASIGTAIARTQWPDGSQHWRDTLTGLADSMWHMFSEYPGLAEAMLTVQGTPPEGTELAARIVDGIQRQGFSVHDAMLAVDFISDLTLTNYSKMARLDQPAGEGITTRDRFRADWSRPEILTEVVADDSGWYGRGWLDEKIAVMLDGLERRVTS</sequence>
<keyword evidence="1" id="KW-0805">Transcription regulation</keyword>
<reference evidence="6 7" key="1">
    <citation type="submission" date="2020-08" db="EMBL/GenBank/DDBJ databases">
        <title>Sequencing the genomes of 1000 actinobacteria strains.</title>
        <authorList>
            <person name="Klenk H.-P."/>
        </authorList>
    </citation>
    <scope>NUCLEOTIDE SEQUENCE [LARGE SCALE GENOMIC DNA]</scope>
    <source>
        <strain evidence="6 7">DSM 45258</strain>
    </source>
</reference>
<dbReference type="SUPFAM" id="SSF48498">
    <property type="entry name" value="Tetracyclin repressor-like, C-terminal domain"/>
    <property type="match status" value="1"/>
</dbReference>
<protein>
    <submittedName>
        <fullName evidence="6">AcrR family transcriptional regulator</fullName>
    </submittedName>
</protein>
<dbReference type="InterPro" id="IPR050109">
    <property type="entry name" value="HTH-type_TetR-like_transc_reg"/>
</dbReference>
<name>A0A839RMZ3_9ACTN</name>
<dbReference type="PANTHER" id="PTHR30055:SF234">
    <property type="entry name" value="HTH-TYPE TRANSCRIPTIONAL REGULATOR BETI"/>
    <property type="match status" value="1"/>
</dbReference>
<comment type="caution">
    <text evidence="6">The sequence shown here is derived from an EMBL/GenBank/DDBJ whole genome shotgun (WGS) entry which is preliminary data.</text>
</comment>
<dbReference type="AlphaFoldDB" id="A0A839RMZ3"/>
<evidence type="ECO:0000256" key="2">
    <source>
        <dbReference type="ARBA" id="ARBA00023125"/>
    </source>
</evidence>
<dbReference type="SUPFAM" id="SSF46689">
    <property type="entry name" value="Homeodomain-like"/>
    <property type="match status" value="1"/>
</dbReference>
<accession>A0A839RMZ3</accession>
<dbReference type="Pfam" id="PF00440">
    <property type="entry name" value="TetR_N"/>
    <property type="match status" value="1"/>
</dbReference>
<keyword evidence="2 4" id="KW-0238">DNA-binding</keyword>
<dbReference type="Gene3D" id="1.10.10.60">
    <property type="entry name" value="Homeodomain-like"/>
    <property type="match status" value="1"/>
</dbReference>
<evidence type="ECO:0000313" key="7">
    <source>
        <dbReference type="Proteomes" id="UP000567922"/>
    </source>
</evidence>
<dbReference type="EMBL" id="JACHWS010000001">
    <property type="protein sequence ID" value="MBB3037301.1"/>
    <property type="molecule type" value="Genomic_DNA"/>
</dbReference>
<dbReference type="InterPro" id="IPR001647">
    <property type="entry name" value="HTH_TetR"/>
</dbReference>
<proteinExistence type="predicted"/>
<dbReference type="RefSeq" id="WP_064438869.1">
    <property type="nucleotide sequence ID" value="NZ_BDDI01000002.1"/>
</dbReference>
<keyword evidence="7" id="KW-1185">Reference proteome</keyword>
<dbReference type="PROSITE" id="PS50977">
    <property type="entry name" value="HTH_TETR_2"/>
    <property type="match status" value="1"/>
</dbReference>
<evidence type="ECO:0000313" key="6">
    <source>
        <dbReference type="EMBL" id="MBB3037301.1"/>
    </source>
</evidence>
<dbReference type="InterPro" id="IPR036271">
    <property type="entry name" value="Tet_transcr_reg_TetR-rel_C_sf"/>
</dbReference>
<evidence type="ECO:0000256" key="3">
    <source>
        <dbReference type="ARBA" id="ARBA00023163"/>
    </source>
</evidence>
<evidence type="ECO:0000256" key="4">
    <source>
        <dbReference type="PROSITE-ProRule" id="PRU00335"/>
    </source>
</evidence>
<gene>
    <name evidence="6" type="ORF">FHU29_001735</name>
</gene>
<dbReference type="GO" id="GO:0000976">
    <property type="term" value="F:transcription cis-regulatory region binding"/>
    <property type="evidence" value="ECO:0007669"/>
    <property type="project" value="TreeGrafter"/>
</dbReference>
<dbReference type="Proteomes" id="UP000567922">
    <property type="component" value="Unassembled WGS sequence"/>
</dbReference>
<dbReference type="PANTHER" id="PTHR30055">
    <property type="entry name" value="HTH-TYPE TRANSCRIPTIONAL REGULATOR RUTR"/>
    <property type="match status" value="1"/>
</dbReference>
<dbReference type="OrthoDB" id="4540879at2"/>
<dbReference type="Gene3D" id="1.10.357.10">
    <property type="entry name" value="Tetracycline Repressor, domain 2"/>
    <property type="match status" value="1"/>
</dbReference>
<dbReference type="GO" id="GO:0003700">
    <property type="term" value="F:DNA-binding transcription factor activity"/>
    <property type="evidence" value="ECO:0007669"/>
    <property type="project" value="TreeGrafter"/>
</dbReference>
<evidence type="ECO:0000259" key="5">
    <source>
        <dbReference type="PROSITE" id="PS50977"/>
    </source>
</evidence>
<keyword evidence="3" id="KW-0804">Transcription</keyword>
<organism evidence="6 7">
    <name type="scientific">Hoyosella altamirensis</name>
    <dbReference type="NCBI Taxonomy" id="616997"/>
    <lineage>
        <taxon>Bacteria</taxon>
        <taxon>Bacillati</taxon>
        <taxon>Actinomycetota</taxon>
        <taxon>Actinomycetes</taxon>
        <taxon>Mycobacteriales</taxon>
        <taxon>Hoyosellaceae</taxon>
        <taxon>Hoyosella</taxon>
    </lineage>
</organism>
<feature type="domain" description="HTH tetR-type" evidence="5">
    <location>
        <begin position="11"/>
        <end position="71"/>
    </location>
</feature>
<feature type="DNA-binding region" description="H-T-H motif" evidence="4">
    <location>
        <begin position="34"/>
        <end position="53"/>
    </location>
</feature>